<keyword evidence="2" id="KW-0808">Transferase</keyword>
<keyword evidence="2" id="KW-0489">Methyltransferase</keyword>
<evidence type="ECO:0000259" key="1">
    <source>
        <dbReference type="Pfam" id="PF13649"/>
    </source>
</evidence>
<dbReference type="Gene3D" id="3.40.50.150">
    <property type="entry name" value="Vaccinia Virus protein VP39"/>
    <property type="match status" value="1"/>
</dbReference>
<dbReference type="CDD" id="cd02440">
    <property type="entry name" value="AdoMet_MTases"/>
    <property type="match status" value="1"/>
</dbReference>
<dbReference type="PANTHER" id="PTHR43591:SF110">
    <property type="entry name" value="RHODANESE DOMAIN-CONTAINING PROTEIN"/>
    <property type="match status" value="1"/>
</dbReference>
<dbReference type="Pfam" id="PF13649">
    <property type="entry name" value="Methyltransf_25"/>
    <property type="match status" value="1"/>
</dbReference>
<dbReference type="EMBL" id="JACHIJ010000006">
    <property type="protein sequence ID" value="MBB5054223.1"/>
    <property type="molecule type" value="Genomic_DNA"/>
</dbReference>
<comment type="caution">
    <text evidence="2">The sequence shown here is derived from an EMBL/GenBank/DDBJ whole genome shotgun (WGS) entry which is preliminary data.</text>
</comment>
<evidence type="ECO:0000313" key="3">
    <source>
        <dbReference type="Proteomes" id="UP000521227"/>
    </source>
</evidence>
<accession>A0A840N2B9</accession>
<dbReference type="GO" id="GO:0008168">
    <property type="term" value="F:methyltransferase activity"/>
    <property type="evidence" value="ECO:0007669"/>
    <property type="project" value="UniProtKB-KW"/>
</dbReference>
<name>A0A840N2B9_9BRAD</name>
<protein>
    <submittedName>
        <fullName evidence="2">SAM-dependent methyltransferase</fullName>
    </submittedName>
</protein>
<gene>
    <name evidence="2" type="ORF">HNQ36_004225</name>
</gene>
<feature type="domain" description="Methyltransferase" evidence="1">
    <location>
        <begin position="50"/>
        <end position="143"/>
    </location>
</feature>
<proteinExistence type="predicted"/>
<dbReference type="Proteomes" id="UP000521227">
    <property type="component" value="Unassembled WGS sequence"/>
</dbReference>
<dbReference type="AlphaFoldDB" id="A0A840N2B9"/>
<dbReference type="InterPro" id="IPR041698">
    <property type="entry name" value="Methyltransf_25"/>
</dbReference>
<dbReference type="InterPro" id="IPR029063">
    <property type="entry name" value="SAM-dependent_MTases_sf"/>
</dbReference>
<evidence type="ECO:0000313" key="2">
    <source>
        <dbReference type="EMBL" id="MBB5054223.1"/>
    </source>
</evidence>
<organism evidence="2 3">
    <name type="scientific">Afipia massiliensis</name>
    <dbReference type="NCBI Taxonomy" id="211460"/>
    <lineage>
        <taxon>Bacteria</taxon>
        <taxon>Pseudomonadati</taxon>
        <taxon>Pseudomonadota</taxon>
        <taxon>Alphaproteobacteria</taxon>
        <taxon>Hyphomicrobiales</taxon>
        <taxon>Nitrobacteraceae</taxon>
        <taxon>Afipia</taxon>
    </lineage>
</organism>
<dbReference type="RefSeq" id="WP_184088169.1">
    <property type="nucleotide sequence ID" value="NZ_JACHIJ010000006.1"/>
</dbReference>
<reference evidence="2 3" key="1">
    <citation type="submission" date="2020-08" db="EMBL/GenBank/DDBJ databases">
        <title>Genomic Encyclopedia of Type Strains, Phase IV (KMG-IV): sequencing the most valuable type-strain genomes for metagenomic binning, comparative biology and taxonomic classification.</title>
        <authorList>
            <person name="Goeker M."/>
        </authorList>
    </citation>
    <scope>NUCLEOTIDE SEQUENCE [LARGE SCALE GENOMIC DNA]</scope>
    <source>
        <strain evidence="2 3">DSM 17498</strain>
    </source>
</reference>
<dbReference type="GO" id="GO:0032259">
    <property type="term" value="P:methylation"/>
    <property type="evidence" value="ECO:0007669"/>
    <property type="project" value="UniProtKB-KW"/>
</dbReference>
<dbReference type="SUPFAM" id="SSF53335">
    <property type="entry name" value="S-adenosyl-L-methionine-dependent methyltransferases"/>
    <property type="match status" value="1"/>
</dbReference>
<dbReference type="PANTHER" id="PTHR43591">
    <property type="entry name" value="METHYLTRANSFERASE"/>
    <property type="match status" value="1"/>
</dbReference>
<sequence length="234" mass="26370">MNTVRSWYDSAYASLGFAAQRRYPNEELLRFMGRHFFGVDKAQRSSKTFLELGCGSGANLWMIAREGFDAYGLDLSPEALRLCEIMLESWGETASLQAGSILDLPYSADMFDAVVDVFSTYCVNEEEFGRCLDEVARVTKSGGLYFSYSPSKNSEAFKSHHPAVKIDDSTLDGIARPTSPYYGNSYPFRFISPEEYAHLLRSRGFNVILSERIGRTYRDGAEYFEFVSLTAQKA</sequence>